<gene>
    <name evidence="1" type="ORF">ACFQO1_00835</name>
</gene>
<dbReference type="InterPro" id="IPR036280">
    <property type="entry name" value="Multihaem_cyt_sf"/>
</dbReference>
<accession>A0ABW2MR89</accession>
<organism evidence="1 2">
    <name type="scientific">Jejudonia soesokkakensis</name>
    <dbReference type="NCBI Taxonomy" id="1323432"/>
    <lineage>
        <taxon>Bacteria</taxon>
        <taxon>Pseudomonadati</taxon>
        <taxon>Bacteroidota</taxon>
        <taxon>Flavobacteriia</taxon>
        <taxon>Flavobacteriales</taxon>
        <taxon>Flavobacteriaceae</taxon>
        <taxon>Jejudonia</taxon>
    </lineage>
</organism>
<dbReference type="EMBL" id="JBHTBN010000001">
    <property type="protein sequence ID" value="MFC7356216.1"/>
    <property type="molecule type" value="Genomic_DNA"/>
</dbReference>
<dbReference type="SUPFAM" id="SSF48695">
    <property type="entry name" value="Multiheme cytochromes"/>
    <property type="match status" value="1"/>
</dbReference>
<keyword evidence="2" id="KW-1185">Reference proteome</keyword>
<proteinExistence type="predicted"/>
<dbReference type="Gene3D" id="2.60.40.3440">
    <property type="match status" value="1"/>
</dbReference>
<evidence type="ECO:0000313" key="1">
    <source>
        <dbReference type="EMBL" id="MFC7356216.1"/>
    </source>
</evidence>
<dbReference type="Proteomes" id="UP001596415">
    <property type="component" value="Unassembled WGS sequence"/>
</dbReference>
<protein>
    <submittedName>
        <fullName evidence="1">Ig-like domain-containing protein</fullName>
    </submittedName>
</protein>
<evidence type="ECO:0000313" key="2">
    <source>
        <dbReference type="Proteomes" id="UP001596415"/>
    </source>
</evidence>
<name>A0ABW2MR89_9FLAO</name>
<sequence>MQLQVSQIKYLVLYLVLFLFLYSCKEDDDAYISLNIIVAEDFAQLSQNRFVDINVFVNDLNIPSEGILTTSEASQGVAMVIDPNNTPGNPSDDLIRYEANPNYTGEDSFTYTICNEEGTDCGTANVLISVSSSSTVAFNLSEMPYPKLSDYNFFEGDLADQSPNFGVIPYKPISSLFSDYAEKKRFVWMPNNVIATYEGDHEPLGFPVGSILIKAFYYNDVLPQNERRNIETRLMIRKETGWIFATYIWNDEQSEAFFDLSGETKEITWNLNGQTRNVSYRIPAESSCFTCHNTADVPIPIGLKPQNINSNYPYESGTQNQLEEFVRNGYLENTLPSNITTVVDWEDTSEPLDIRMRSYVDINCAHCHSAERYCNYRPLRFQFDLTEDDVNMGVCVDPDTAIPPYTKLVEPGNIDNSLVYFRLQTTLPQYRMPLLGRTLQHEEHLELVEQWIESLSNNCD</sequence>
<dbReference type="RefSeq" id="WP_380215744.1">
    <property type="nucleotide sequence ID" value="NZ_JBHTBN010000001.1"/>
</dbReference>
<reference evidence="2" key="1">
    <citation type="journal article" date="2019" name="Int. J. Syst. Evol. Microbiol.">
        <title>The Global Catalogue of Microorganisms (GCM) 10K type strain sequencing project: providing services to taxonomists for standard genome sequencing and annotation.</title>
        <authorList>
            <consortium name="The Broad Institute Genomics Platform"/>
            <consortium name="The Broad Institute Genome Sequencing Center for Infectious Disease"/>
            <person name="Wu L."/>
            <person name="Ma J."/>
        </authorList>
    </citation>
    <scope>NUCLEOTIDE SEQUENCE [LARGE SCALE GENOMIC DNA]</scope>
    <source>
        <strain evidence="2">CGMCC 1.16306</strain>
    </source>
</reference>
<comment type="caution">
    <text evidence="1">The sequence shown here is derived from an EMBL/GenBank/DDBJ whole genome shotgun (WGS) entry which is preliminary data.</text>
</comment>
<dbReference type="Pfam" id="PF17963">
    <property type="entry name" value="Big_9"/>
    <property type="match status" value="1"/>
</dbReference>